<dbReference type="EMBL" id="LJKE01000022">
    <property type="protein sequence ID" value="KZD70952.1"/>
    <property type="molecule type" value="Genomic_DNA"/>
</dbReference>
<proteinExistence type="predicted"/>
<organism evidence="1 2">
    <name type="scientific">Bacillus cereus</name>
    <dbReference type="NCBI Taxonomy" id="1396"/>
    <lineage>
        <taxon>Bacteria</taxon>
        <taxon>Bacillati</taxon>
        <taxon>Bacillota</taxon>
        <taxon>Bacilli</taxon>
        <taxon>Bacillales</taxon>
        <taxon>Bacillaceae</taxon>
        <taxon>Bacillus</taxon>
        <taxon>Bacillus cereus group</taxon>
    </lineage>
</organism>
<evidence type="ECO:0000313" key="1">
    <source>
        <dbReference type="EMBL" id="KZD70952.1"/>
    </source>
</evidence>
<reference evidence="1 2" key="1">
    <citation type="submission" date="2015-09" db="EMBL/GenBank/DDBJ databases">
        <title>Bacillus cereus food isolates.</title>
        <authorList>
            <person name="Boekhorst J."/>
        </authorList>
    </citation>
    <scope>NUCLEOTIDE SEQUENCE [LARGE SCALE GENOMIC DNA]</scope>
    <source>
        <strain evidence="1 2">B4088</strain>
    </source>
</reference>
<dbReference type="RefSeq" id="WP_063260170.1">
    <property type="nucleotide sequence ID" value="NZ_AP022939.1"/>
</dbReference>
<sequence length="211" mass="24468">MFKTNEKVRVALAMRANGETEKVLISESGEVVYTPEMERAGRLKTLASKVLDKVELPNSFEFGFTQDLNQIFYHTETGHYYEVDECCAREFDFFRKDFIMSAIGSAFEAGTITIVDNKYLRFDGRLLVSQRLLNTNGQAYAFKELSTEAREMLSKKDNEFSKGITLRINCFEELCSHVADHISAYDLLYLYKESTEHYLDWVQQIQKRKAQ</sequence>
<comment type="caution">
    <text evidence="1">The sequence shown here is derived from an EMBL/GenBank/DDBJ whole genome shotgun (WGS) entry which is preliminary data.</text>
</comment>
<evidence type="ECO:0000313" key="2">
    <source>
        <dbReference type="Proteomes" id="UP000076482"/>
    </source>
</evidence>
<gene>
    <name evidence="1" type="ORF">B4088_1008</name>
</gene>
<protein>
    <submittedName>
        <fullName evidence="1">Uncharacterized protein</fullName>
    </submittedName>
</protein>
<accession>A0A161SD81</accession>
<dbReference type="PATRIC" id="fig|1396.535.peg.4849"/>
<dbReference type="Proteomes" id="UP000076482">
    <property type="component" value="Unassembled WGS sequence"/>
</dbReference>
<dbReference type="AlphaFoldDB" id="A0A161SD81"/>
<name>A0A161SD81_BACCE</name>